<protein>
    <submittedName>
        <fullName evidence="1">Dienelactone hydrolase</fullName>
    </submittedName>
</protein>
<dbReference type="RefSeq" id="XP_033376791.1">
    <property type="nucleotide sequence ID" value="XM_033534847.1"/>
</dbReference>
<dbReference type="OrthoDB" id="5440at2759"/>
<evidence type="ECO:0000313" key="2">
    <source>
        <dbReference type="Proteomes" id="UP000799778"/>
    </source>
</evidence>
<evidence type="ECO:0000313" key="1">
    <source>
        <dbReference type="EMBL" id="KAF2008452.1"/>
    </source>
</evidence>
<keyword evidence="2" id="KW-1185">Reference proteome</keyword>
<dbReference type="Proteomes" id="UP000799778">
    <property type="component" value="Unassembled WGS sequence"/>
</dbReference>
<name>A0A6A5X6A5_9PLEO</name>
<reference evidence="1" key="1">
    <citation type="journal article" date="2020" name="Stud. Mycol.">
        <title>101 Dothideomycetes genomes: a test case for predicting lifestyles and emergence of pathogens.</title>
        <authorList>
            <person name="Haridas S."/>
            <person name="Albert R."/>
            <person name="Binder M."/>
            <person name="Bloem J."/>
            <person name="Labutti K."/>
            <person name="Salamov A."/>
            <person name="Andreopoulos B."/>
            <person name="Baker S."/>
            <person name="Barry K."/>
            <person name="Bills G."/>
            <person name="Bluhm B."/>
            <person name="Cannon C."/>
            <person name="Castanera R."/>
            <person name="Culley D."/>
            <person name="Daum C."/>
            <person name="Ezra D."/>
            <person name="Gonzalez J."/>
            <person name="Henrissat B."/>
            <person name="Kuo A."/>
            <person name="Liang C."/>
            <person name="Lipzen A."/>
            <person name="Lutzoni F."/>
            <person name="Magnuson J."/>
            <person name="Mondo S."/>
            <person name="Nolan M."/>
            <person name="Ohm R."/>
            <person name="Pangilinan J."/>
            <person name="Park H.-J."/>
            <person name="Ramirez L."/>
            <person name="Alfaro M."/>
            <person name="Sun H."/>
            <person name="Tritt A."/>
            <person name="Yoshinaga Y."/>
            <person name="Zwiers L.-H."/>
            <person name="Turgeon B."/>
            <person name="Goodwin S."/>
            <person name="Spatafora J."/>
            <person name="Crous P."/>
            <person name="Grigoriev I."/>
        </authorList>
    </citation>
    <scope>NUCLEOTIDE SEQUENCE</scope>
    <source>
        <strain evidence="1">CBS 175.79</strain>
    </source>
</reference>
<dbReference type="GO" id="GO:0016787">
    <property type="term" value="F:hydrolase activity"/>
    <property type="evidence" value="ECO:0007669"/>
    <property type="project" value="UniProtKB-KW"/>
</dbReference>
<keyword evidence="1" id="KW-0378">Hydrolase</keyword>
<organism evidence="1 2">
    <name type="scientific">Aaosphaeria arxii CBS 175.79</name>
    <dbReference type="NCBI Taxonomy" id="1450172"/>
    <lineage>
        <taxon>Eukaryota</taxon>
        <taxon>Fungi</taxon>
        <taxon>Dikarya</taxon>
        <taxon>Ascomycota</taxon>
        <taxon>Pezizomycotina</taxon>
        <taxon>Dothideomycetes</taxon>
        <taxon>Pleosporomycetidae</taxon>
        <taxon>Pleosporales</taxon>
        <taxon>Pleosporales incertae sedis</taxon>
        <taxon>Aaosphaeria</taxon>
    </lineage>
</organism>
<dbReference type="InterPro" id="IPR009959">
    <property type="entry name" value="Cyclase_SnoaL-like"/>
</dbReference>
<proteinExistence type="predicted"/>
<dbReference type="Gene3D" id="3.10.450.50">
    <property type="match status" value="1"/>
</dbReference>
<sequence length="397" mass="43860">MSTKSSSKPGTGFLTFNSLPPRLWLTGPSPHPPEKQLLYWKEEGYDVTYLPYTPDDQASYTRALKSLHDDLELGETYAIVCYGAAATAVLKTAQKPMPKCCAIVAFYPSVLPDPRHKFPSLLQVVVHVAGLEQISPPAEQCAWRCYRYEKGRVGFADPEGDEFEEVEAGLAWSRSLACVRRGFKMEEDVEEVADRAWRAKYEGDPDASDVGAAAVVTSMTQDSPHVTIFPTLEGGVGRKKLNEFYREYFIPSVIDDFDLRLVSRTVGVDRVVDEMLVSFTHTDDMDWILPGVAPTNKRVEIPMVSIVAVRGGKLVSEHMYWDQASVLVQVGLLDPKVVPKKFKNGGFDGTELKRLPAVGVEAAMQLLDPQENRYNELLRESGLVGPSTNGLNGANGA</sequence>
<dbReference type="PANTHER" id="PTHR38436">
    <property type="entry name" value="POLYKETIDE CYCLASE SNOAL-LIKE DOMAIN"/>
    <property type="match status" value="1"/>
</dbReference>
<dbReference type="EMBL" id="ML978083">
    <property type="protein sequence ID" value="KAF2008452.1"/>
    <property type="molecule type" value="Genomic_DNA"/>
</dbReference>
<dbReference type="InterPro" id="IPR032710">
    <property type="entry name" value="NTF2-like_dom_sf"/>
</dbReference>
<dbReference type="SUPFAM" id="SSF54427">
    <property type="entry name" value="NTF2-like"/>
    <property type="match status" value="1"/>
</dbReference>
<dbReference type="AlphaFoldDB" id="A0A6A5X6A5"/>
<dbReference type="PANTHER" id="PTHR38436:SF3">
    <property type="entry name" value="CARBOXYMETHYLENEBUTENOLIDASE-RELATED"/>
    <property type="match status" value="1"/>
</dbReference>
<gene>
    <name evidence="1" type="ORF">BU24DRAFT_97001</name>
</gene>
<accession>A0A6A5X6A5</accession>
<dbReference type="GeneID" id="54292244"/>
<dbReference type="GO" id="GO:0030638">
    <property type="term" value="P:polyketide metabolic process"/>
    <property type="evidence" value="ECO:0007669"/>
    <property type="project" value="InterPro"/>
</dbReference>